<organism evidence="3">
    <name type="scientific">Florenciella parvula</name>
    <dbReference type="NCBI Taxonomy" id="236787"/>
    <lineage>
        <taxon>Eukaryota</taxon>
        <taxon>Sar</taxon>
        <taxon>Stramenopiles</taxon>
        <taxon>Ochrophyta</taxon>
        <taxon>Dictyochophyceae</taxon>
        <taxon>Florenciellales</taxon>
        <taxon>Florenciella</taxon>
    </lineage>
</organism>
<proteinExistence type="predicted"/>
<evidence type="ECO:0000313" key="3">
    <source>
        <dbReference type="EMBL" id="CAD9389391.1"/>
    </source>
</evidence>
<dbReference type="Pfam" id="PF13924">
    <property type="entry name" value="Lipocalin_5"/>
    <property type="match status" value="1"/>
</dbReference>
<protein>
    <recommendedName>
        <fullName evidence="2">Lipocalin-like domain-containing protein</fullName>
    </recommendedName>
</protein>
<evidence type="ECO:0000259" key="2">
    <source>
        <dbReference type="Pfam" id="PF13924"/>
    </source>
</evidence>
<feature type="region of interest" description="Disordered" evidence="1">
    <location>
        <begin position="1"/>
        <end position="24"/>
    </location>
</feature>
<feature type="compositionally biased region" description="Low complexity" evidence="1">
    <location>
        <begin position="1"/>
        <end position="13"/>
    </location>
</feature>
<feature type="compositionally biased region" description="Gly residues" evidence="1">
    <location>
        <begin position="14"/>
        <end position="24"/>
    </location>
</feature>
<dbReference type="AlphaFoldDB" id="A0A7S2B9J3"/>
<evidence type="ECO:0000256" key="1">
    <source>
        <dbReference type="SAM" id="MobiDB-lite"/>
    </source>
</evidence>
<dbReference type="InterPro" id="IPR024311">
    <property type="entry name" value="Lipocalin-like"/>
</dbReference>
<dbReference type="EMBL" id="HBGT01004701">
    <property type="protein sequence ID" value="CAD9389391.1"/>
    <property type="molecule type" value="Transcribed_RNA"/>
</dbReference>
<name>A0A7S2B9J3_9STRA</name>
<sequence length="174" mass="18277">MASLSSADATDAGGSSGGGGGGEVSSGLRARIVGDWELHAFYIEKDGVGPVMWPFGNEQPVGLLLYTAEGRMSGHMMRSEADGRSLAEPKTPEETAAAFLSVVAYCGDFEVDDEASTVIHHVKGASYPNWVGTDLVRSVEFSADGKMTLSTTDNCPPGCTNKIVWKKAGQEDLS</sequence>
<feature type="domain" description="Lipocalin-like" evidence="2">
    <location>
        <begin position="33"/>
        <end position="156"/>
    </location>
</feature>
<gene>
    <name evidence="3" type="ORF">FPAR1323_LOCUS2579</name>
</gene>
<reference evidence="3" key="1">
    <citation type="submission" date="2021-01" db="EMBL/GenBank/DDBJ databases">
        <authorList>
            <person name="Corre E."/>
            <person name="Pelletier E."/>
            <person name="Niang G."/>
            <person name="Scheremetjew M."/>
            <person name="Finn R."/>
            <person name="Kale V."/>
            <person name="Holt S."/>
            <person name="Cochrane G."/>
            <person name="Meng A."/>
            <person name="Brown T."/>
            <person name="Cohen L."/>
        </authorList>
    </citation>
    <scope>NUCLEOTIDE SEQUENCE</scope>
    <source>
        <strain evidence="3">RCC1693</strain>
    </source>
</reference>
<accession>A0A7S2B9J3</accession>